<name>A0A1N7DTJ8_9NOCA</name>
<protein>
    <submittedName>
        <fullName evidence="1">Uncharacterized protein</fullName>
    </submittedName>
</protein>
<evidence type="ECO:0000313" key="1">
    <source>
        <dbReference type="EMBL" id="SIR79129.1"/>
    </source>
</evidence>
<reference evidence="1 2" key="1">
    <citation type="submission" date="2017-01" db="EMBL/GenBank/DDBJ databases">
        <authorList>
            <person name="Mah S.A."/>
            <person name="Swanson W.J."/>
            <person name="Moy G.W."/>
            <person name="Vacquier V.D."/>
        </authorList>
    </citation>
    <scope>NUCLEOTIDE SEQUENCE [LARGE SCALE GENOMIC DNA]</scope>
    <source>
        <strain evidence="1 2">CPCC 203464</strain>
    </source>
</reference>
<proteinExistence type="predicted"/>
<sequence length="60" mass="6467">MKPTGSLTCQAGWHGHMILEDAILDTAERRLGGWFAGDENAPDGSADQTLDPLRAVVSWT</sequence>
<keyword evidence="2" id="KW-1185">Reference proteome</keyword>
<dbReference type="Proteomes" id="UP000186218">
    <property type="component" value="Unassembled WGS sequence"/>
</dbReference>
<dbReference type="EMBL" id="FTNT01000002">
    <property type="protein sequence ID" value="SIR79129.1"/>
    <property type="molecule type" value="Genomic_DNA"/>
</dbReference>
<evidence type="ECO:0000313" key="2">
    <source>
        <dbReference type="Proteomes" id="UP000186218"/>
    </source>
</evidence>
<organism evidence="1 2">
    <name type="scientific">Williamsia sterculiae</name>
    <dbReference type="NCBI Taxonomy" id="1344003"/>
    <lineage>
        <taxon>Bacteria</taxon>
        <taxon>Bacillati</taxon>
        <taxon>Actinomycetota</taxon>
        <taxon>Actinomycetes</taxon>
        <taxon>Mycobacteriales</taxon>
        <taxon>Nocardiaceae</taxon>
        <taxon>Williamsia</taxon>
    </lineage>
</organism>
<gene>
    <name evidence="1" type="ORF">SAMN05445060_0895</name>
</gene>
<dbReference type="AlphaFoldDB" id="A0A1N7DTJ8"/>
<accession>A0A1N7DTJ8</accession>
<dbReference type="STRING" id="1344003.SAMN05445060_0895"/>